<accession>A0A1V0BFC6</accession>
<proteinExistence type="predicted"/>
<dbReference type="AlphaFoldDB" id="A0A1V0BFC6"/>
<evidence type="ECO:0000313" key="2">
    <source>
        <dbReference type="Proteomes" id="UP000242792"/>
    </source>
</evidence>
<reference evidence="1 2" key="1">
    <citation type="submission" date="2017-03" db="EMBL/GenBank/DDBJ databases">
        <title>Rapid Whole Genome Sequencing of Comamonas kerstersii Causing Continuous ambulatory Peritoneal Dialysis-Associated Peritonitis.</title>
        <authorList>
            <person name="Zheng B."/>
        </authorList>
    </citation>
    <scope>NUCLEOTIDE SEQUENCE [LARGE SCALE GENOMIC DNA]</scope>
    <source>
        <strain evidence="1 2">8943</strain>
    </source>
</reference>
<name>A0A1V0BFC6_9BURK</name>
<dbReference type="GeneID" id="83039808"/>
<protein>
    <submittedName>
        <fullName evidence="1">Uncharacterized protein</fullName>
    </submittedName>
</protein>
<dbReference type="RefSeq" id="WP_054066643.1">
    <property type="nucleotide sequence ID" value="NZ_CP020121.1"/>
</dbReference>
<dbReference type="Proteomes" id="UP000242792">
    <property type="component" value="Chromosome"/>
</dbReference>
<evidence type="ECO:0000313" key="1">
    <source>
        <dbReference type="EMBL" id="AQZ98663.1"/>
    </source>
</evidence>
<dbReference type="EMBL" id="CP020121">
    <property type="protein sequence ID" value="AQZ98663.1"/>
    <property type="molecule type" value="Genomic_DNA"/>
</dbReference>
<dbReference type="KEGG" id="cke:B5M06_10805"/>
<gene>
    <name evidence="1" type="ORF">B5M06_10805</name>
</gene>
<sequence>MFTWVRNIQKELAHHKAQQAPESKGVEHGMQGAVQRCKAVLSRWGDGFTCTIHACHRQKMQTYFEGLRNGSLL</sequence>
<organism evidence="1 2">
    <name type="scientific">Comamonas kerstersii</name>
    <dbReference type="NCBI Taxonomy" id="225992"/>
    <lineage>
        <taxon>Bacteria</taxon>
        <taxon>Pseudomonadati</taxon>
        <taxon>Pseudomonadota</taxon>
        <taxon>Betaproteobacteria</taxon>
        <taxon>Burkholderiales</taxon>
        <taxon>Comamonadaceae</taxon>
        <taxon>Comamonas</taxon>
    </lineage>
</organism>